<dbReference type="OrthoDB" id="9771846at2"/>
<name>A0A238LIS0_9RHOB</name>
<keyword evidence="6" id="KW-1185">Reference proteome</keyword>
<gene>
    <name evidence="5" type="primary">wbbL_2</name>
    <name evidence="5" type="ORF">LOM8899_03460</name>
</gene>
<proteinExistence type="inferred from homology"/>
<reference evidence="5 6" key="1">
    <citation type="submission" date="2017-05" db="EMBL/GenBank/DDBJ databases">
        <authorList>
            <person name="Song R."/>
            <person name="Chenine A.L."/>
            <person name="Ruprecht R.M."/>
        </authorList>
    </citation>
    <scope>NUCLEOTIDE SEQUENCE [LARGE SCALE GENOMIC DNA]</scope>
    <source>
        <strain evidence="5 6">CECT 8899</strain>
    </source>
</reference>
<dbReference type="Proteomes" id="UP000201613">
    <property type="component" value="Unassembled WGS sequence"/>
</dbReference>
<protein>
    <submittedName>
        <fullName evidence="5">N-acetylglucosaminyl-diphospho-decaprenol L-rhamnosyltransferase</fullName>
        <ecNumber evidence="5">2.4.1.289</ecNumber>
    </submittedName>
</protein>
<dbReference type="PANTHER" id="PTHR43179:SF12">
    <property type="entry name" value="GALACTOFURANOSYLTRANSFERASE GLFT2"/>
    <property type="match status" value="1"/>
</dbReference>
<keyword evidence="2 5" id="KW-0328">Glycosyltransferase</keyword>
<evidence type="ECO:0000256" key="3">
    <source>
        <dbReference type="ARBA" id="ARBA00022679"/>
    </source>
</evidence>
<organism evidence="5 6">
    <name type="scientific">Flavimaricola marinus</name>
    <dbReference type="NCBI Taxonomy" id="1819565"/>
    <lineage>
        <taxon>Bacteria</taxon>
        <taxon>Pseudomonadati</taxon>
        <taxon>Pseudomonadota</taxon>
        <taxon>Alphaproteobacteria</taxon>
        <taxon>Rhodobacterales</taxon>
        <taxon>Paracoccaceae</taxon>
        <taxon>Flavimaricola</taxon>
    </lineage>
</organism>
<dbReference type="PANTHER" id="PTHR43179">
    <property type="entry name" value="RHAMNOSYLTRANSFERASE WBBL"/>
    <property type="match status" value="1"/>
</dbReference>
<evidence type="ECO:0000256" key="2">
    <source>
        <dbReference type="ARBA" id="ARBA00022676"/>
    </source>
</evidence>
<accession>A0A238LIS0</accession>
<dbReference type="EMBL" id="FXZK01000008">
    <property type="protein sequence ID" value="SMY09295.1"/>
    <property type="molecule type" value="Genomic_DNA"/>
</dbReference>
<evidence type="ECO:0000259" key="4">
    <source>
        <dbReference type="Pfam" id="PF00535"/>
    </source>
</evidence>
<dbReference type="AlphaFoldDB" id="A0A238LIS0"/>
<sequence length="331" mass="35654">MIGVIIVTFQSADVIAACLESLRTSTQPDLHVVVCDNASDDGTLEVIRNWADANNVALAELSPDGPPVSTGFSILSTGGNLGFAGAVNAGLKRLLAVPDLDLFWVLNPDSEALPDTASAFARKAREAGPFALMGGRIRYHEAPGHIQSDGGVVFPWSGICKNLNSGLLPESAVLPDAETLDFISGASLVASRRFVEQAGLMVEDYFLYYEEVDWAARRGDLPLILCPEAEVLHHGGTTIGTGAMNRRPSPFANYFNYRNRMRFVRRFRPLALPTTWFLSMLRVAKLMLLGAMDEAAAAARGLNGLPPPAAVRDRIAPGDRFRAFGTGKRPS</sequence>
<dbReference type="SUPFAM" id="SSF53448">
    <property type="entry name" value="Nucleotide-diphospho-sugar transferases"/>
    <property type="match status" value="1"/>
</dbReference>
<dbReference type="Pfam" id="PF00535">
    <property type="entry name" value="Glycos_transf_2"/>
    <property type="match status" value="1"/>
</dbReference>
<dbReference type="GO" id="GO:0102096">
    <property type="term" value="F:decaprenyl-N-acetyl-alpha-D-glucosaminyl-pyrophosphate:dTDP-alpha-L-rhamnose rhamnosyltransferase activity"/>
    <property type="evidence" value="ECO:0007669"/>
    <property type="project" value="UniProtKB-EC"/>
</dbReference>
<dbReference type="EC" id="2.4.1.289" evidence="5"/>
<dbReference type="RefSeq" id="WP_093993484.1">
    <property type="nucleotide sequence ID" value="NZ_FXZK01000008.1"/>
</dbReference>
<keyword evidence="3 5" id="KW-0808">Transferase</keyword>
<dbReference type="InterPro" id="IPR001173">
    <property type="entry name" value="Glyco_trans_2-like"/>
</dbReference>
<dbReference type="Gene3D" id="3.90.550.10">
    <property type="entry name" value="Spore Coat Polysaccharide Biosynthesis Protein SpsA, Chain A"/>
    <property type="match status" value="1"/>
</dbReference>
<evidence type="ECO:0000256" key="1">
    <source>
        <dbReference type="ARBA" id="ARBA00006739"/>
    </source>
</evidence>
<evidence type="ECO:0000313" key="6">
    <source>
        <dbReference type="Proteomes" id="UP000201613"/>
    </source>
</evidence>
<comment type="similarity">
    <text evidence="1">Belongs to the glycosyltransferase 2 family.</text>
</comment>
<evidence type="ECO:0000313" key="5">
    <source>
        <dbReference type="EMBL" id="SMY09295.1"/>
    </source>
</evidence>
<dbReference type="InterPro" id="IPR029044">
    <property type="entry name" value="Nucleotide-diphossugar_trans"/>
</dbReference>
<feature type="domain" description="Glycosyltransferase 2-like" evidence="4">
    <location>
        <begin position="4"/>
        <end position="147"/>
    </location>
</feature>